<keyword evidence="2" id="KW-1185">Reference proteome</keyword>
<evidence type="ECO:0000313" key="2">
    <source>
        <dbReference type="Proteomes" id="UP000807504"/>
    </source>
</evidence>
<name>A0A8T0EIG3_ARGBR</name>
<reference evidence="1" key="2">
    <citation type="submission" date="2020-06" db="EMBL/GenBank/DDBJ databases">
        <authorList>
            <person name="Sheffer M."/>
        </authorList>
    </citation>
    <scope>NUCLEOTIDE SEQUENCE</scope>
</reference>
<organism evidence="1 2">
    <name type="scientific">Argiope bruennichi</name>
    <name type="common">Wasp spider</name>
    <name type="synonym">Aranea bruennichi</name>
    <dbReference type="NCBI Taxonomy" id="94029"/>
    <lineage>
        <taxon>Eukaryota</taxon>
        <taxon>Metazoa</taxon>
        <taxon>Ecdysozoa</taxon>
        <taxon>Arthropoda</taxon>
        <taxon>Chelicerata</taxon>
        <taxon>Arachnida</taxon>
        <taxon>Araneae</taxon>
        <taxon>Araneomorphae</taxon>
        <taxon>Entelegynae</taxon>
        <taxon>Araneoidea</taxon>
        <taxon>Araneidae</taxon>
        <taxon>Argiope</taxon>
    </lineage>
</organism>
<evidence type="ECO:0000313" key="1">
    <source>
        <dbReference type="EMBL" id="KAF8773687.1"/>
    </source>
</evidence>
<dbReference type="AlphaFoldDB" id="A0A8T0EIG3"/>
<comment type="caution">
    <text evidence="1">The sequence shown here is derived from an EMBL/GenBank/DDBJ whole genome shotgun (WGS) entry which is preliminary data.</text>
</comment>
<reference evidence="1" key="1">
    <citation type="journal article" date="2020" name="bioRxiv">
        <title>Chromosome-level reference genome of the European wasp spider Argiope bruennichi: a resource for studies on range expansion and evolutionary adaptation.</title>
        <authorList>
            <person name="Sheffer M.M."/>
            <person name="Hoppe A."/>
            <person name="Krehenwinkel H."/>
            <person name="Uhl G."/>
            <person name="Kuss A.W."/>
            <person name="Jensen L."/>
            <person name="Jensen C."/>
            <person name="Gillespie R.G."/>
            <person name="Hoff K.J."/>
            <person name="Prost S."/>
        </authorList>
    </citation>
    <scope>NUCLEOTIDE SEQUENCE</scope>
</reference>
<gene>
    <name evidence="1" type="ORF">HNY73_016322</name>
</gene>
<evidence type="ECO:0008006" key="3">
    <source>
        <dbReference type="Google" id="ProtNLM"/>
    </source>
</evidence>
<sequence length="175" mass="19650">MGIQLTDAGFGQPPIEILIGFDFAGKIHTGVINELTDGLFAVQTELGWMIMGKTLGKPEQESYGSALTSLLIHPSDVTNLWSLESIGITNPVETQSKEEMKCAVEKHFKETIFVNEEERYSVSLSEELPTNFEVAEKRLVSTTYKLRNVEKFIDYDKSFESWKEDGIITECSMEG</sequence>
<dbReference type="Proteomes" id="UP000807504">
    <property type="component" value="Unassembled WGS sequence"/>
</dbReference>
<dbReference type="EMBL" id="JABXBU010002227">
    <property type="protein sequence ID" value="KAF8773687.1"/>
    <property type="molecule type" value="Genomic_DNA"/>
</dbReference>
<protein>
    <recommendedName>
        <fullName evidence="3">Peptidase aspartic putative domain-containing protein</fullName>
    </recommendedName>
</protein>
<proteinExistence type="predicted"/>
<accession>A0A8T0EIG3</accession>